<keyword evidence="1" id="KW-0812">Transmembrane</keyword>
<dbReference type="SUPFAM" id="SSF55073">
    <property type="entry name" value="Nucleotide cyclase"/>
    <property type="match status" value="1"/>
</dbReference>
<dbReference type="InterPro" id="IPR001054">
    <property type="entry name" value="A/G_cyclase"/>
</dbReference>
<keyword evidence="1" id="KW-0472">Membrane</keyword>
<dbReference type="GO" id="GO:0006171">
    <property type="term" value="P:cAMP biosynthetic process"/>
    <property type="evidence" value="ECO:0007669"/>
    <property type="project" value="TreeGrafter"/>
</dbReference>
<evidence type="ECO:0000313" key="4">
    <source>
        <dbReference type="Proteomes" id="UP000193391"/>
    </source>
</evidence>
<dbReference type="Proteomes" id="UP000193391">
    <property type="component" value="Unassembled WGS sequence"/>
</dbReference>
<feature type="transmembrane region" description="Helical" evidence="1">
    <location>
        <begin position="195"/>
        <end position="217"/>
    </location>
</feature>
<name>A0A1Y2L004_9PROT</name>
<dbReference type="GO" id="GO:0004016">
    <property type="term" value="F:adenylate cyclase activity"/>
    <property type="evidence" value="ECO:0007669"/>
    <property type="project" value="UniProtKB-ARBA"/>
</dbReference>
<sequence>MQASPDKPTLFDRLVDREERRGLFVVAFLRIAMLAFILLLFSKSNTPSGELYSLLEVLTWFIPGVAIQVFVAYRGHNWRWLLYVLAITDALLIVYVSVVPDPQHPFINHEAWVYSFVARDRGIVFSMIMMALVILTFSPRLILWFGLWLFNAWVLGIIWLVNRPGILISQHFGDQWSPGENGQVPLYNRPEYLDVSALAEQVVIVVVFTLACAVMVARLRILIRQFAAAERAHGNLARYFPAALADQLAERDEPIRIGERRECVVLFADIIGFSGYAENRDPQDVMRLLNRFHGTMTTQVASYGGIVEKYIGDAMMASFGAFDAMSCPTANALSAAQAMIEHIREWHALDPSDRTLPLRIGVGLHYGPAVVGDIGEGESVTPAVIGATVNLAARLERATRTLNAEIVMSEAFAHQLERELPAAGKTLLCALPNHDTIRVKGFSAPIPVRYQSRKTQTPLITA</sequence>
<dbReference type="CDD" id="cd07302">
    <property type="entry name" value="CHD"/>
    <property type="match status" value="1"/>
</dbReference>
<feature type="transmembrane region" description="Helical" evidence="1">
    <location>
        <begin position="141"/>
        <end position="161"/>
    </location>
</feature>
<evidence type="ECO:0000313" key="3">
    <source>
        <dbReference type="EMBL" id="OSQ37012.1"/>
    </source>
</evidence>
<dbReference type="PROSITE" id="PS50125">
    <property type="entry name" value="GUANYLATE_CYCLASE_2"/>
    <property type="match status" value="1"/>
</dbReference>
<evidence type="ECO:0000256" key="1">
    <source>
        <dbReference type="SAM" id="Phobius"/>
    </source>
</evidence>
<dbReference type="SMART" id="SM00044">
    <property type="entry name" value="CYCc"/>
    <property type="match status" value="1"/>
</dbReference>
<dbReference type="PANTHER" id="PTHR43081">
    <property type="entry name" value="ADENYLATE CYCLASE, TERMINAL-DIFFERENTIATION SPECIFIC-RELATED"/>
    <property type="match status" value="1"/>
</dbReference>
<evidence type="ECO:0000259" key="2">
    <source>
        <dbReference type="PROSITE" id="PS50125"/>
    </source>
</evidence>
<dbReference type="Pfam" id="PF00211">
    <property type="entry name" value="Guanylate_cyc"/>
    <property type="match status" value="1"/>
</dbReference>
<dbReference type="InterPro" id="IPR050697">
    <property type="entry name" value="Adenylyl/Guanylyl_Cyclase_3/4"/>
</dbReference>
<dbReference type="PANTHER" id="PTHR43081:SF1">
    <property type="entry name" value="ADENYLATE CYCLASE, TERMINAL-DIFFERENTIATION SPECIFIC"/>
    <property type="match status" value="1"/>
</dbReference>
<dbReference type="GO" id="GO:0035556">
    <property type="term" value="P:intracellular signal transduction"/>
    <property type="evidence" value="ECO:0007669"/>
    <property type="project" value="InterPro"/>
</dbReference>
<organism evidence="3 4">
    <name type="scientific">Thalassospira mesophila</name>
    <dbReference type="NCBI Taxonomy" id="1293891"/>
    <lineage>
        <taxon>Bacteria</taxon>
        <taxon>Pseudomonadati</taxon>
        <taxon>Pseudomonadota</taxon>
        <taxon>Alphaproteobacteria</taxon>
        <taxon>Rhodospirillales</taxon>
        <taxon>Thalassospiraceae</taxon>
        <taxon>Thalassospira</taxon>
    </lineage>
</organism>
<dbReference type="RefSeq" id="WP_085584486.1">
    <property type="nucleotide sequence ID" value="NZ_JFKA01000008.1"/>
</dbReference>
<dbReference type="EMBL" id="JFKA01000008">
    <property type="protein sequence ID" value="OSQ37012.1"/>
    <property type="molecule type" value="Genomic_DNA"/>
</dbReference>
<keyword evidence="4" id="KW-1185">Reference proteome</keyword>
<proteinExistence type="predicted"/>
<reference evidence="3 4" key="1">
    <citation type="submission" date="2014-03" db="EMBL/GenBank/DDBJ databases">
        <title>The draft genome sequence of Thalassospira mesophila JCM 18969.</title>
        <authorList>
            <person name="Lai Q."/>
            <person name="Shao Z."/>
        </authorList>
    </citation>
    <scope>NUCLEOTIDE SEQUENCE [LARGE SCALE GENOMIC DNA]</scope>
    <source>
        <strain evidence="3 4">JCM 18969</strain>
    </source>
</reference>
<feature type="domain" description="Guanylate cyclase" evidence="2">
    <location>
        <begin position="264"/>
        <end position="396"/>
    </location>
</feature>
<keyword evidence="1" id="KW-1133">Transmembrane helix</keyword>
<feature type="transmembrane region" description="Helical" evidence="1">
    <location>
        <begin position="80"/>
        <end position="99"/>
    </location>
</feature>
<feature type="transmembrane region" description="Helical" evidence="1">
    <location>
        <begin position="21"/>
        <end position="41"/>
    </location>
</feature>
<dbReference type="STRING" id="1293891.TMES_16325"/>
<dbReference type="InterPro" id="IPR029787">
    <property type="entry name" value="Nucleotide_cyclase"/>
</dbReference>
<protein>
    <submittedName>
        <fullName evidence="3">Adenylate cyclase</fullName>
    </submittedName>
</protein>
<dbReference type="OrthoDB" id="9762462at2"/>
<feature type="transmembrane region" description="Helical" evidence="1">
    <location>
        <begin position="53"/>
        <end position="73"/>
    </location>
</feature>
<gene>
    <name evidence="3" type="ORF">TMES_16325</name>
</gene>
<dbReference type="AlphaFoldDB" id="A0A1Y2L004"/>
<feature type="transmembrane region" description="Helical" evidence="1">
    <location>
        <begin position="111"/>
        <end position="134"/>
    </location>
</feature>
<dbReference type="Gene3D" id="3.30.70.1230">
    <property type="entry name" value="Nucleotide cyclase"/>
    <property type="match status" value="1"/>
</dbReference>
<comment type="caution">
    <text evidence="3">The sequence shown here is derived from an EMBL/GenBank/DDBJ whole genome shotgun (WGS) entry which is preliminary data.</text>
</comment>
<accession>A0A1Y2L004</accession>